<reference evidence="7" key="1">
    <citation type="journal article" date="2015" name="J. Biotechnol.">
        <title>Complete genome sequence of Haloferax gibbonsii strain ARA6, a potential producer of polyhydroxyalkanoates and halocins isolated from Araruama, Rio de Janeiro, Brasil.</title>
        <authorList>
            <person name="Pinto L.H."/>
            <person name="D'Alincourt Carvalho-Assef A.P."/>
            <person name="Vieira R.P."/>
            <person name="Clementino M.M."/>
            <person name="Albano R.M."/>
        </authorList>
    </citation>
    <scope>NUCLEOTIDE SEQUENCE [LARGE SCALE GENOMIC DNA]</scope>
    <source>
        <strain evidence="7">ARA6</strain>
        <plasmid evidence="7">Plasmid pHG1</plasmid>
    </source>
</reference>
<dbReference type="RefSeq" id="WP_050460049.1">
    <property type="nucleotide sequence ID" value="NZ_CP011948.1"/>
</dbReference>
<evidence type="ECO:0000313" key="7">
    <source>
        <dbReference type="Proteomes" id="UP000066124"/>
    </source>
</evidence>
<dbReference type="Pfam" id="PF01497">
    <property type="entry name" value="Peripla_BP_2"/>
    <property type="match status" value="1"/>
</dbReference>
<dbReference type="SUPFAM" id="SSF53807">
    <property type="entry name" value="Helical backbone' metal receptor"/>
    <property type="match status" value="1"/>
</dbReference>
<geneLocation type="plasmid" evidence="6 7">
    <name>pHG1</name>
</geneLocation>
<evidence type="ECO:0000256" key="2">
    <source>
        <dbReference type="ARBA" id="ARBA00022448"/>
    </source>
</evidence>
<evidence type="ECO:0000259" key="5">
    <source>
        <dbReference type="Pfam" id="PF01497"/>
    </source>
</evidence>
<protein>
    <submittedName>
        <fullName evidence="6">Fe3+-hydroxamate ABC transporter substrate-binding protein</fullName>
    </submittedName>
</protein>
<proteinExistence type="predicted"/>
<dbReference type="Gene3D" id="3.40.50.1980">
    <property type="entry name" value="Nitrogenase molybdenum iron protein domain"/>
    <property type="match status" value="2"/>
</dbReference>
<sequence>MANDGHSGRESTRREYLQYGGAVVAGGLLAGCTGGGGSETTESETETTTAATTESTTEAETETTTETSESYSVSIEPMGEVTFDSVPETWVANNGSWADMGVALGLDAPMGVWLTGRYHTQYYDEIPGVSVDKSSIRQLWGDSGVGKEQFYDMDADVHIADPNFLKNRGQWSDADVEEISTQVGPFFGNSIFSRGYAWHDDYRYYDLYEAFEKLAQVFQREDRFEAFEQVHDEFQANLASVVPGQGERPSAAVVWGGGDEPEEFYPYIIDEGTSFKHLNDLKVNDALAATDVKDFFSNRGAVDFETLLDVDPEVILLRGQEAKDREEFQNTVISFMENHEVASELTAVKNDDVYRAGGLYQGPITNLVVTDRLAQTLYDADERLFDAQRVSDIVNGDL</sequence>
<organism evidence="6 7">
    <name type="scientific">Haloferax gibbonsii</name>
    <dbReference type="NCBI Taxonomy" id="35746"/>
    <lineage>
        <taxon>Archaea</taxon>
        <taxon>Methanobacteriati</taxon>
        <taxon>Methanobacteriota</taxon>
        <taxon>Stenosarchaea group</taxon>
        <taxon>Halobacteria</taxon>
        <taxon>Halobacteriales</taxon>
        <taxon>Haloferacaceae</taxon>
        <taxon>Haloferax</taxon>
    </lineage>
</organism>
<dbReference type="Proteomes" id="UP000066124">
    <property type="component" value="Plasmid pHG1"/>
</dbReference>
<feature type="region of interest" description="Disordered" evidence="4">
    <location>
        <begin position="33"/>
        <end position="72"/>
    </location>
</feature>
<dbReference type="GeneID" id="25247425"/>
<gene>
    <name evidence="6" type="ORF">ABY42_15695</name>
</gene>
<comment type="subcellular location">
    <subcellularLocation>
        <location evidence="1">Cell envelope</location>
    </subcellularLocation>
</comment>
<evidence type="ECO:0000256" key="4">
    <source>
        <dbReference type="SAM" id="MobiDB-lite"/>
    </source>
</evidence>
<keyword evidence="3" id="KW-0732">Signal</keyword>
<feature type="domain" description="Fe/B12 periplasmic-binding" evidence="5">
    <location>
        <begin position="205"/>
        <end position="356"/>
    </location>
</feature>
<dbReference type="PANTHER" id="PTHR30532:SF1">
    <property type="entry name" value="IRON(3+)-HYDROXAMATE-BINDING PROTEIN FHUD"/>
    <property type="match status" value="1"/>
</dbReference>
<evidence type="ECO:0000313" key="6">
    <source>
        <dbReference type="EMBL" id="AKU09246.1"/>
    </source>
</evidence>
<dbReference type="AlphaFoldDB" id="A0A0K1IXR6"/>
<evidence type="ECO:0000256" key="1">
    <source>
        <dbReference type="ARBA" id="ARBA00004196"/>
    </source>
</evidence>
<dbReference type="KEGG" id="hgi:ABY42_15695"/>
<evidence type="ECO:0000256" key="3">
    <source>
        <dbReference type="ARBA" id="ARBA00022729"/>
    </source>
</evidence>
<keyword evidence="6" id="KW-0614">Plasmid</keyword>
<dbReference type="EMBL" id="CP011948">
    <property type="protein sequence ID" value="AKU09246.1"/>
    <property type="molecule type" value="Genomic_DNA"/>
</dbReference>
<keyword evidence="2" id="KW-0813">Transport</keyword>
<dbReference type="PATRIC" id="fig|35746.4.peg.3386"/>
<name>A0A0K1IXR6_HALGI</name>
<accession>A0A0K1IXR6</accession>
<feature type="compositionally biased region" description="Low complexity" evidence="4">
    <location>
        <begin position="46"/>
        <end position="56"/>
    </location>
</feature>
<dbReference type="InterPro" id="IPR051313">
    <property type="entry name" value="Bact_iron-sidero_bind"/>
</dbReference>
<dbReference type="PANTHER" id="PTHR30532">
    <property type="entry name" value="IRON III DICITRATE-BINDING PERIPLASMIC PROTEIN"/>
    <property type="match status" value="1"/>
</dbReference>
<dbReference type="InterPro" id="IPR002491">
    <property type="entry name" value="ABC_transptr_periplasmic_BD"/>
</dbReference>